<dbReference type="InterPro" id="IPR051122">
    <property type="entry name" value="SDR_DHRS6-like"/>
</dbReference>
<dbReference type="PROSITE" id="PS00061">
    <property type="entry name" value="ADH_SHORT"/>
    <property type="match status" value="1"/>
</dbReference>
<dbReference type="RefSeq" id="WP_011906960.1">
    <property type="nucleotide sequence ID" value="NC_009427.1"/>
</dbReference>
<name>A4XF66_NOVAD</name>
<dbReference type="Gene3D" id="3.40.50.720">
    <property type="entry name" value="NAD(P)-binding Rossmann-like Domain"/>
    <property type="match status" value="1"/>
</dbReference>
<dbReference type="GO" id="GO:0016491">
    <property type="term" value="F:oxidoreductase activity"/>
    <property type="evidence" value="ECO:0007669"/>
    <property type="project" value="UniProtKB-KW"/>
</dbReference>
<accession>A4XF66</accession>
<evidence type="ECO:0000256" key="2">
    <source>
        <dbReference type="ARBA" id="ARBA00023002"/>
    </source>
</evidence>
<dbReference type="InterPro" id="IPR002347">
    <property type="entry name" value="SDR_fam"/>
</dbReference>
<evidence type="ECO:0000259" key="3">
    <source>
        <dbReference type="SMART" id="SM00822"/>
    </source>
</evidence>
<dbReference type="PANTHER" id="PTHR43477:SF1">
    <property type="entry name" value="DIHYDROANTICAPSIN 7-DEHYDROGENASE"/>
    <property type="match status" value="1"/>
</dbReference>
<feature type="domain" description="Ketoreductase" evidence="3">
    <location>
        <begin position="18"/>
        <end position="198"/>
    </location>
</feature>
<geneLocation type="plasmid" evidence="4 5">
    <name>pNL2</name>
</geneLocation>
<keyword evidence="4" id="KW-0614">Plasmid</keyword>
<dbReference type="SUPFAM" id="SSF51735">
    <property type="entry name" value="NAD(P)-binding Rossmann-fold domains"/>
    <property type="match status" value="1"/>
</dbReference>
<evidence type="ECO:0000313" key="4">
    <source>
        <dbReference type="EMBL" id="ABP64577.1"/>
    </source>
</evidence>
<dbReference type="FunFam" id="3.40.50.720:FF:000084">
    <property type="entry name" value="Short-chain dehydrogenase reductase"/>
    <property type="match status" value="1"/>
</dbReference>
<gene>
    <name evidence="4" type="ordered locus">Saro_3718</name>
</gene>
<sequence>MGEASLIDHSPRLGSPGSPVVITGGASGIGLACADALAAVGRPVAIWDINAQGAQREAERISEQYGCKAIGLAADLRDPQGVTPAALATREALGPVGGIVHAAGTAVQTGIMGATPEVFDAGMALHVRALLLLTQAFMEDLKANPGSAIVAVSSINAWFGNAMIPIYTAAKGAVISLVRSMADELAGSGIRINALSPGMIDTPILGEMRDGMEQVFGPRIFLGRFGEPHEIARTVRFLLSDEASYITATEIVVDGGIRHSQRP</sequence>
<keyword evidence="5" id="KW-1185">Reference proteome</keyword>
<evidence type="ECO:0000313" key="5">
    <source>
        <dbReference type="Proteomes" id="UP000009134"/>
    </source>
</evidence>
<evidence type="ECO:0000256" key="1">
    <source>
        <dbReference type="ARBA" id="ARBA00006484"/>
    </source>
</evidence>
<dbReference type="KEGG" id="nar:Saro_3718"/>
<protein>
    <submittedName>
        <fullName evidence="4">Short-chain dehydrogenase/reductase SDR</fullName>
    </submittedName>
</protein>
<dbReference type="eggNOG" id="COG1028">
    <property type="taxonomic scope" value="Bacteria"/>
</dbReference>
<reference evidence="4 5" key="1">
    <citation type="submission" date="2007-04" db="EMBL/GenBank/DDBJ databases">
        <title>Complete sequence of plasmid pNL2 of Novosphingobium aromaticivorans DSM 12444.</title>
        <authorList>
            <consortium name="US DOE Joint Genome Institute"/>
            <person name="Copeland A."/>
            <person name="Lucas S."/>
            <person name="Lapidus A."/>
            <person name="Barry K."/>
            <person name="Detter J.C."/>
            <person name="Glavina del Rio T."/>
            <person name="Hammon N."/>
            <person name="Israni S."/>
            <person name="Dalin E."/>
            <person name="Tice H."/>
            <person name="Pitluck S."/>
            <person name="Chertkov O."/>
            <person name="Han C."/>
            <person name="Thomson S."/>
            <person name="Schmutz J."/>
            <person name="Larimer F."/>
            <person name="Land M."/>
            <person name="Kyrpides N."/>
            <person name="Ivanova N."/>
            <person name="Fredrickson J."/>
            <person name="Romine M.F."/>
            <person name="Richardson P."/>
        </authorList>
    </citation>
    <scope>NUCLEOTIDE SEQUENCE [LARGE SCALE GENOMIC DNA]</scope>
    <source>
        <strain evidence="5">ATCC 700278 / DSM 12444 / CCUG 56034 / CIP 105152 / NBRC 16084 / F199</strain>
        <plasmid evidence="4 5">pNL2</plasmid>
    </source>
</reference>
<dbReference type="SMART" id="SM00822">
    <property type="entry name" value="PKS_KR"/>
    <property type="match status" value="1"/>
</dbReference>
<dbReference type="PRINTS" id="PR00080">
    <property type="entry name" value="SDRFAMILY"/>
</dbReference>
<keyword evidence="2" id="KW-0560">Oxidoreductase</keyword>
<dbReference type="InterPro" id="IPR036291">
    <property type="entry name" value="NAD(P)-bd_dom_sf"/>
</dbReference>
<dbReference type="PANTHER" id="PTHR43477">
    <property type="entry name" value="DIHYDROANTICAPSIN 7-DEHYDROGENASE"/>
    <property type="match status" value="1"/>
</dbReference>
<dbReference type="InterPro" id="IPR020904">
    <property type="entry name" value="Sc_DH/Rdtase_CS"/>
</dbReference>
<dbReference type="Pfam" id="PF13561">
    <property type="entry name" value="adh_short_C2"/>
    <property type="match status" value="1"/>
</dbReference>
<proteinExistence type="inferred from homology"/>
<dbReference type="PRINTS" id="PR00081">
    <property type="entry name" value="GDHRDH"/>
</dbReference>
<dbReference type="HOGENOM" id="CLU_010194_1_2_5"/>
<dbReference type="Proteomes" id="UP000009134">
    <property type="component" value="Plasmid pNL2"/>
</dbReference>
<dbReference type="CDD" id="cd05233">
    <property type="entry name" value="SDR_c"/>
    <property type="match status" value="1"/>
</dbReference>
<dbReference type="InterPro" id="IPR057326">
    <property type="entry name" value="KR_dom"/>
</dbReference>
<dbReference type="EMBL" id="CP000677">
    <property type="protein sequence ID" value="ABP64577.1"/>
    <property type="molecule type" value="Genomic_DNA"/>
</dbReference>
<dbReference type="AlphaFoldDB" id="A4XF66"/>
<organism evidence="4 5">
    <name type="scientific">Novosphingobium aromaticivorans (strain ATCC 700278 / DSM 12444 / CCUG 56034 / CIP 105152 / NBRC 16084 / F199)</name>
    <dbReference type="NCBI Taxonomy" id="279238"/>
    <lineage>
        <taxon>Bacteria</taxon>
        <taxon>Pseudomonadati</taxon>
        <taxon>Pseudomonadota</taxon>
        <taxon>Alphaproteobacteria</taxon>
        <taxon>Sphingomonadales</taxon>
        <taxon>Sphingomonadaceae</taxon>
        <taxon>Novosphingobium</taxon>
    </lineage>
</organism>
<comment type="similarity">
    <text evidence="1">Belongs to the short-chain dehydrogenases/reductases (SDR) family.</text>
</comment>